<keyword evidence="5 7" id="KW-0418">Kinase</keyword>
<dbReference type="GO" id="GO:0005524">
    <property type="term" value="F:ATP binding"/>
    <property type="evidence" value="ECO:0007669"/>
    <property type="project" value="InterPro"/>
</dbReference>
<dbReference type="AlphaFoldDB" id="A0A8K0DVW1"/>
<evidence type="ECO:0000256" key="7">
    <source>
        <dbReference type="RuleBase" id="RU003330"/>
    </source>
</evidence>
<dbReference type="Proteomes" id="UP000796880">
    <property type="component" value="Unassembled WGS sequence"/>
</dbReference>
<dbReference type="EC" id="2.7.4.3" evidence="2"/>
<evidence type="ECO:0000256" key="5">
    <source>
        <dbReference type="ARBA" id="ARBA00022777"/>
    </source>
</evidence>
<name>A0A8K0DVW1_9ROSA</name>
<dbReference type="EMBL" id="VOIH02000010">
    <property type="protein sequence ID" value="KAF3435209.1"/>
    <property type="molecule type" value="Genomic_DNA"/>
</dbReference>
<reference evidence="8" key="1">
    <citation type="submission" date="2020-03" db="EMBL/GenBank/DDBJ databases">
        <title>A high-quality chromosome-level genome assembly of a woody plant with both climbing and erect habits, Rhamnella rubrinervis.</title>
        <authorList>
            <person name="Lu Z."/>
            <person name="Yang Y."/>
            <person name="Zhu X."/>
            <person name="Sun Y."/>
        </authorList>
    </citation>
    <scope>NUCLEOTIDE SEQUENCE</scope>
    <source>
        <strain evidence="8">BYM</strain>
        <tissue evidence="8">Leaf</tissue>
    </source>
</reference>
<dbReference type="SUPFAM" id="SSF52540">
    <property type="entry name" value="P-loop containing nucleoside triphosphate hydrolases"/>
    <property type="match status" value="1"/>
</dbReference>
<protein>
    <recommendedName>
        <fullName evidence="2">adenylate kinase</fullName>
        <ecNumber evidence="2">2.7.4.3</ecNumber>
    </recommendedName>
    <alternativeName>
        <fullName evidence="6">ATP:AMP phosphotransferase</fullName>
    </alternativeName>
</protein>
<keyword evidence="4" id="KW-0547">Nucleotide-binding</keyword>
<evidence type="ECO:0000256" key="2">
    <source>
        <dbReference type="ARBA" id="ARBA00012955"/>
    </source>
</evidence>
<keyword evidence="3 7" id="KW-0808">Transferase</keyword>
<dbReference type="InterPro" id="IPR027417">
    <property type="entry name" value="P-loop_NTPase"/>
</dbReference>
<sequence length="262" mass="29070">MAGLSRLCVVAQPLRGRLLGLFASRAYGSAAAAQLQYDYDDDYFEPRPTVDSEGWVPGRGVQWVLIGDRGAKKHVYAERLSKLLEVPHISMGTLVRQELNPRSSLYKQIANAVNEGKLVPEEIIFGLLSKRLEEGYGRGETGFILEGIPRTRIQAEILDQIADIDLVVNFKSTEVNMVSPRREFLSMSKTSTAAAGGSPWKENFNIYAEQSKQLEEYYRKQKKIIDFEVAAGAPGETWQGLLAALHLQHINAVSSSSQKLTA</sequence>
<dbReference type="Gene3D" id="3.40.50.300">
    <property type="entry name" value="P-loop containing nucleotide triphosphate hydrolases"/>
    <property type="match status" value="1"/>
</dbReference>
<organism evidence="8 9">
    <name type="scientific">Rhamnella rubrinervis</name>
    <dbReference type="NCBI Taxonomy" id="2594499"/>
    <lineage>
        <taxon>Eukaryota</taxon>
        <taxon>Viridiplantae</taxon>
        <taxon>Streptophyta</taxon>
        <taxon>Embryophyta</taxon>
        <taxon>Tracheophyta</taxon>
        <taxon>Spermatophyta</taxon>
        <taxon>Magnoliopsida</taxon>
        <taxon>eudicotyledons</taxon>
        <taxon>Gunneridae</taxon>
        <taxon>Pentapetalae</taxon>
        <taxon>rosids</taxon>
        <taxon>fabids</taxon>
        <taxon>Rosales</taxon>
        <taxon>Rhamnaceae</taxon>
        <taxon>rhamnoid group</taxon>
        <taxon>Rhamneae</taxon>
        <taxon>Rhamnella</taxon>
    </lineage>
</organism>
<evidence type="ECO:0000313" key="9">
    <source>
        <dbReference type="Proteomes" id="UP000796880"/>
    </source>
</evidence>
<dbReference type="InterPro" id="IPR000850">
    <property type="entry name" value="Adenylat/UMP-CMP_kin"/>
</dbReference>
<comment type="caution">
    <text evidence="8">The sequence shown here is derived from an EMBL/GenBank/DDBJ whole genome shotgun (WGS) entry which is preliminary data.</text>
</comment>
<evidence type="ECO:0000313" key="8">
    <source>
        <dbReference type="EMBL" id="KAF3435209.1"/>
    </source>
</evidence>
<evidence type="ECO:0000256" key="1">
    <source>
        <dbReference type="ARBA" id="ARBA00007220"/>
    </source>
</evidence>
<dbReference type="GO" id="GO:0004017">
    <property type="term" value="F:AMP kinase activity"/>
    <property type="evidence" value="ECO:0007669"/>
    <property type="project" value="UniProtKB-EC"/>
</dbReference>
<dbReference type="Pfam" id="PF00406">
    <property type="entry name" value="ADK"/>
    <property type="match status" value="1"/>
</dbReference>
<evidence type="ECO:0000256" key="3">
    <source>
        <dbReference type="ARBA" id="ARBA00022679"/>
    </source>
</evidence>
<gene>
    <name evidence="8" type="ORF">FNV43_RR22296</name>
</gene>
<evidence type="ECO:0000256" key="4">
    <source>
        <dbReference type="ARBA" id="ARBA00022741"/>
    </source>
</evidence>
<dbReference type="CDD" id="cd01428">
    <property type="entry name" value="ADK"/>
    <property type="match status" value="1"/>
</dbReference>
<dbReference type="OrthoDB" id="439792at2759"/>
<evidence type="ECO:0000256" key="6">
    <source>
        <dbReference type="ARBA" id="ARBA00031517"/>
    </source>
</evidence>
<accession>A0A8K0DVW1</accession>
<dbReference type="PANTHER" id="PTHR23359">
    <property type="entry name" value="NUCLEOTIDE KINASE"/>
    <property type="match status" value="1"/>
</dbReference>
<proteinExistence type="inferred from homology"/>
<dbReference type="PRINTS" id="PR00094">
    <property type="entry name" value="ADENYLTKNASE"/>
</dbReference>
<comment type="similarity">
    <text evidence="1 7">Belongs to the adenylate kinase family.</text>
</comment>
<keyword evidence="9" id="KW-1185">Reference proteome</keyword>